<accession>A0A0L8IPX1</accession>
<gene>
    <name evidence="1" type="ORF">ALO91_00934</name>
</gene>
<dbReference type="RefSeq" id="WP_004407627.1">
    <property type="nucleotide sequence ID" value="NZ_LGAR01000114.1"/>
</dbReference>
<dbReference type="Proteomes" id="UP000050297">
    <property type="component" value="Unassembled WGS sequence"/>
</dbReference>
<protein>
    <submittedName>
        <fullName evidence="1">Uncharacterized protein</fullName>
    </submittedName>
</protein>
<dbReference type="EMBL" id="LJPM01000280">
    <property type="protein sequence ID" value="KPW19560.1"/>
    <property type="molecule type" value="Genomic_DNA"/>
</dbReference>
<dbReference type="PATRIC" id="fig|199198.4.peg.2452"/>
<dbReference type="AlphaFoldDB" id="A0A0L8IPX1"/>
<sequence length="246" mass="27868">MCRQCSDPHFKLLYTPIEAALRWCGLQAFETQICQANWLYPEQLLKLFPRWPCLATHVGMILDAVQHQELRSHPQALFTGIDANLGPRSLRIRHGELKAWMSLYHPDQKPPFLFAYAADAEGSVKWGHYLVLKADRDTLQVLCNRLTKSHAEVVDQLATLGVEVEQLRASAEEEKPADARTEAGLLDVIGILLRLLLNGNPGEKNKAFFASQDAIVAAIQQQYPDHPGFKKRTLDQRFADANKRFK</sequence>
<evidence type="ECO:0000313" key="1">
    <source>
        <dbReference type="EMBL" id="KPW19560.1"/>
    </source>
</evidence>
<comment type="caution">
    <text evidence="1">The sequence shown here is derived from an EMBL/GenBank/DDBJ whole genome shotgun (WGS) entry which is preliminary data.</text>
</comment>
<proteinExistence type="predicted"/>
<organism evidence="1 2">
    <name type="scientific">Pseudomonas syringae pv. aceris</name>
    <dbReference type="NCBI Taxonomy" id="199198"/>
    <lineage>
        <taxon>Bacteria</taxon>
        <taxon>Pseudomonadati</taxon>
        <taxon>Pseudomonadota</taxon>
        <taxon>Gammaproteobacteria</taxon>
        <taxon>Pseudomonadales</taxon>
        <taxon>Pseudomonadaceae</taxon>
        <taxon>Pseudomonas</taxon>
        <taxon>Pseudomonas syringae</taxon>
    </lineage>
</organism>
<reference evidence="1 2" key="1">
    <citation type="submission" date="2015-09" db="EMBL/GenBank/DDBJ databases">
        <title>Genome announcement of multiple Pseudomonas syringae strains.</title>
        <authorList>
            <person name="Thakur S."/>
            <person name="Wang P.W."/>
            <person name="Gong Y."/>
            <person name="Weir B.S."/>
            <person name="Guttman D.S."/>
        </authorList>
    </citation>
    <scope>NUCLEOTIDE SEQUENCE [LARGE SCALE GENOMIC DNA]</scope>
    <source>
        <strain evidence="1 2">ICMP2802</strain>
    </source>
</reference>
<evidence type="ECO:0000313" key="2">
    <source>
        <dbReference type="Proteomes" id="UP000050297"/>
    </source>
</evidence>
<name>A0A0L8IPX1_PSESX</name>